<dbReference type="EC" id="1.1.1.234" evidence="4"/>
<reference evidence="10 11" key="1">
    <citation type="submission" date="2023-10" db="EMBL/GenBank/DDBJ databases">
        <authorList>
            <person name="Maclean D."/>
            <person name="Macfadyen A."/>
        </authorList>
    </citation>
    <scope>NUCLEOTIDE SEQUENCE [LARGE SCALE GENOMIC DNA]</scope>
</reference>
<name>A0AAV1HXU5_9CHLO</name>
<evidence type="ECO:0000256" key="5">
    <source>
        <dbReference type="ARBA" id="ARBA00039057"/>
    </source>
</evidence>
<keyword evidence="2" id="KW-0284">Flavonoid biosynthesis</keyword>
<evidence type="ECO:0000256" key="2">
    <source>
        <dbReference type="ARBA" id="ARBA00023241"/>
    </source>
</evidence>
<organism evidence="10 11">
    <name type="scientific">Coccomyxa viridis</name>
    <dbReference type="NCBI Taxonomy" id="1274662"/>
    <lineage>
        <taxon>Eukaryota</taxon>
        <taxon>Viridiplantae</taxon>
        <taxon>Chlorophyta</taxon>
        <taxon>core chlorophytes</taxon>
        <taxon>Trebouxiophyceae</taxon>
        <taxon>Trebouxiophyceae incertae sedis</taxon>
        <taxon>Coccomyxaceae</taxon>
        <taxon>Coccomyxa</taxon>
    </lineage>
</organism>
<dbReference type="AlphaFoldDB" id="A0AAV1HXU5"/>
<keyword evidence="1" id="KW-0560">Oxidoreductase</keyword>
<comment type="caution">
    <text evidence="10">The sequence shown here is derived from an EMBL/GenBank/DDBJ whole genome shotgun (WGS) entry which is preliminary data.</text>
</comment>
<evidence type="ECO:0000256" key="3">
    <source>
        <dbReference type="ARBA" id="ARBA00023445"/>
    </source>
</evidence>
<dbReference type="GO" id="GO:0045552">
    <property type="term" value="F:dihydroflavanol 4-reductase activity"/>
    <property type="evidence" value="ECO:0007669"/>
    <property type="project" value="UniProtKB-EC"/>
</dbReference>
<feature type="domain" description="NAD-dependent epimerase/dehydratase" evidence="9">
    <location>
        <begin position="6"/>
        <end position="242"/>
    </location>
</feature>
<evidence type="ECO:0000313" key="11">
    <source>
        <dbReference type="Proteomes" id="UP001314263"/>
    </source>
</evidence>
<dbReference type="FunFam" id="3.40.50.720:FF:000085">
    <property type="entry name" value="Dihydroflavonol reductase"/>
    <property type="match status" value="1"/>
</dbReference>
<dbReference type="Pfam" id="PF01370">
    <property type="entry name" value="Epimerase"/>
    <property type="match status" value="1"/>
</dbReference>
<evidence type="ECO:0000256" key="1">
    <source>
        <dbReference type="ARBA" id="ARBA00023002"/>
    </source>
</evidence>
<dbReference type="Gene3D" id="3.40.50.720">
    <property type="entry name" value="NAD(P)-binding Rossmann-like Domain"/>
    <property type="match status" value="1"/>
</dbReference>
<sequence>MAYTAVVTGASGYVATEVVKQLLEKGYNVRGTVRSLSSKDKVEHLELLGQALPGKLTLHEADLLKPGSFDEIVKGADFVFHTASPFFRDVQDPMKDLVEPAVHGTQNVLSSVAKSKDTVKKVIQTSSFAAIVKTSKGPSNGKLYTEEDWNDESKPDKEGGYRYSKTAAEEAGWKFSKKEGVPLITINPTFVLGPVVGKRADATSIIDFKGFIEGTNTNIMPWQIDVRDIGRAHVAAAEVPSAQGRYLTSHSSTVSTKTLSDILSKRFPQYKFPAGEDAPVKTVIDNSKVQKELGIKLHEPAETYIDMATTLISTGIAKPVPK</sequence>
<evidence type="ECO:0000259" key="9">
    <source>
        <dbReference type="Pfam" id="PF01370"/>
    </source>
</evidence>
<gene>
    <name evidence="10" type="ORF">CVIRNUC_003013</name>
</gene>
<comment type="similarity">
    <text evidence="3">Belongs to the NAD(P)-dependent epimerase/dehydratase family. Dihydroflavonol-4-reductase subfamily.</text>
</comment>
<dbReference type="GO" id="GO:0047890">
    <property type="term" value="F:flavanone 4-reductase activity"/>
    <property type="evidence" value="ECO:0007669"/>
    <property type="project" value="UniProtKB-EC"/>
</dbReference>
<protein>
    <recommendedName>
        <fullName evidence="6">Flavanone 4-reductase</fullName>
        <ecNumber evidence="5">1.1.1.219</ecNumber>
        <ecNumber evidence="4">1.1.1.234</ecNumber>
    </recommendedName>
</protein>
<comment type="catalytic activity">
    <reaction evidence="7">
        <text>(2S)-flavan-4-ol + NADP(+) = (2S)-flavanone + NADPH + H(+)</text>
        <dbReference type="Rhea" id="RHEA:11228"/>
        <dbReference type="ChEBI" id="CHEBI:15378"/>
        <dbReference type="ChEBI" id="CHEBI:15605"/>
        <dbReference type="ChEBI" id="CHEBI:15606"/>
        <dbReference type="ChEBI" id="CHEBI:57783"/>
        <dbReference type="ChEBI" id="CHEBI:58349"/>
        <dbReference type="EC" id="1.1.1.234"/>
    </reaction>
</comment>
<evidence type="ECO:0000256" key="7">
    <source>
        <dbReference type="ARBA" id="ARBA00048870"/>
    </source>
</evidence>
<dbReference type="PANTHER" id="PTHR10366:SF564">
    <property type="entry name" value="STEROL-4-ALPHA-CARBOXYLATE 3-DEHYDROGENASE, DECARBOXYLATING"/>
    <property type="match status" value="1"/>
</dbReference>
<dbReference type="Proteomes" id="UP001314263">
    <property type="component" value="Unassembled WGS sequence"/>
</dbReference>
<dbReference type="EMBL" id="CAUYUE010000004">
    <property type="protein sequence ID" value="CAK0762993.1"/>
    <property type="molecule type" value="Genomic_DNA"/>
</dbReference>
<dbReference type="InterPro" id="IPR001509">
    <property type="entry name" value="Epimerase_deHydtase"/>
</dbReference>
<evidence type="ECO:0000256" key="6">
    <source>
        <dbReference type="ARBA" id="ARBA00042087"/>
    </source>
</evidence>
<dbReference type="InterPro" id="IPR050425">
    <property type="entry name" value="NAD(P)_dehydrat-like"/>
</dbReference>
<evidence type="ECO:0000256" key="8">
    <source>
        <dbReference type="ARBA" id="ARBA00049132"/>
    </source>
</evidence>
<dbReference type="EC" id="1.1.1.219" evidence="5"/>
<dbReference type="PANTHER" id="PTHR10366">
    <property type="entry name" value="NAD DEPENDENT EPIMERASE/DEHYDRATASE"/>
    <property type="match status" value="1"/>
</dbReference>
<accession>A0AAV1HXU5</accession>
<dbReference type="InterPro" id="IPR036291">
    <property type="entry name" value="NAD(P)-bd_dom_sf"/>
</dbReference>
<evidence type="ECO:0000256" key="4">
    <source>
        <dbReference type="ARBA" id="ARBA00039055"/>
    </source>
</evidence>
<evidence type="ECO:0000313" key="10">
    <source>
        <dbReference type="EMBL" id="CAK0762993.1"/>
    </source>
</evidence>
<proteinExistence type="inferred from homology"/>
<dbReference type="SUPFAM" id="SSF51735">
    <property type="entry name" value="NAD(P)-binding Rossmann-fold domains"/>
    <property type="match status" value="1"/>
</dbReference>
<dbReference type="GO" id="GO:0009813">
    <property type="term" value="P:flavonoid biosynthetic process"/>
    <property type="evidence" value="ECO:0007669"/>
    <property type="project" value="UniProtKB-KW"/>
</dbReference>
<keyword evidence="11" id="KW-1185">Reference proteome</keyword>
<comment type="catalytic activity">
    <reaction evidence="8">
        <text>a (2R,3S,4S)-leucoanthocyanidin + NADP(+) = a (2R,3R)-dihydroflavonol + NADPH + H(+)</text>
        <dbReference type="Rhea" id="RHEA:54444"/>
        <dbReference type="ChEBI" id="CHEBI:15378"/>
        <dbReference type="ChEBI" id="CHEBI:57783"/>
        <dbReference type="ChEBI" id="CHEBI:58349"/>
        <dbReference type="ChEBI" id="CHEBI:138176"/>
        <dbReference type="ChEBI" id="CHEBI:138188"/>
        <dbReference type="EC" id="1.1.1.219"/>
    </reaction>
</comment>